<dbReference type="PANTHER" id="PTHR11092">
    <property type="entry name" value="SUGAR NUCLEOTIDE EPIMERASE RELATED"/>
    <property type="match status" value="1"/>
</dbReference>
<gene>
    <name evidence="2" type="ORF">B9Q01_02735</name>
</gene>
<evidence type="ECO:0000313" key="2">
    <source>
        <dbReference type="EMBL" id="PSN83984.1"/>
    </source>
</evidence>
<dbReference type="AlphaFoldDB" id="A0A2R6AC54"/>
<dbReference type="Gene3D" id="3.40.50.720">
    <property type="entry name" value="NAD(P)-binding Rossmann-like Domain"/>
    <property type="match status" value="1"/>
</dbReference>
<accession>A0A2R6AC54</accession>
<comment type="caution">
    <text evidence="2">The sequence shown here is derived from an EMBL/GenBank/DDBJ whole genome shotgun (WGS) entry which is preliminary data.</text>
</comment>
<protein>
    <recommendedName>
        <fullName evidence="1">NAD-dependent epimerase/dehydratase domain-containing protein</fullName>
    </recommendedName>
</protein>
<feature type="domain" description="NAD-dependent epimerase/dehydratase" evidence="1">
    <location>
        <begin position="3"/>
        <end position="234"/>
    </location>
</feature>
<organism evidence="2 3">
    <name type="scientific">Candidatus Marsarchaeota G1 archaeon OSP_D</name>
    <dbReference type="NCBI Taxonomy" id="1978155"/>
    <lineage>
        <taxon>Archaea</taxon>
        <taxon>Candidatus Marsarchaeota</taxon>
        <taxon>Candidatus Marsarchaeota group 1</taxon>
    </lineage>
</organism>
<dbReference type="Proteomes" id="UP000240880">
    <property type="component" value="Unassembled WGS sequence"/>
</dbReference>
<sequence length="316" mass="35449">MRILVFGVTGFIGGKVVELLKERGEEVFGVARSQKLDVPVKTFVANVLDKVSVEKAINECKPEAILFAVGERYPKGRVGEDYLALMQSSRVEGTRNVLECIKEMPSKPLFVCLSGALVYKREQVYKGEISLPLNTEKDPIDDSTWFGQTVLKWEAVVTEYGNKFDIDYTIARMGSVYGWGGIWKELFFERIAKRKRVFVPGNARFTTSLIHIEDAASALVHFLTNPSTGEVYNVVDDEPVVFKKFIEHACELFGAPKPLYIPLLVLKPFLGAGYKLVAPAFSISQAVSNEKLKKLGFELKYPSYKEGLKQIFEKVS</sequence>
<proteinExistence type="predicted"/>
<name>A0A2R6AC54_9ARCH</name>
<evidence type="ECO:0000313" key="3">
    <source>
        <dbReference type="Proteomes" id="UP000240880"/>
    </source>
</evidence>
<evidence type="ECO:0000259" key="1">
    <source>
        <dbReference type="Pfam" id="PF01370"/>
    </source>
</evidence>
<dbReference type="EMBL" id="NEXC01000010">
    <property type="protein sequence ID" value="PSN83984.1"/>
    <property type="molecule type" value="Genomic_DNA"/>
</dbReference>
<dbReference type="Pfam" id="PF01370">
    <property type="entry name" value="Epimerase"/>
    <property type="match status" value="1"/>
</dbReference>
<reference evidence="2 3" key="1">
    <citation type="submission" date="2017-04" db="EMBL/GenBank/DDBJ databases">
        <title>Novel microbial lineages endemic to geothermal iron-oxide mats fill important gaps in the evolutionary history of Archaea.</title>
        <authorList>
            <person name="Jay Z.J."/>
            <person name="Beam J.P."/>
            <person name="Dlakic M."/>
            <person name="Rusch D.B."/>
            <person name="Kozubal M.A."/>
            <person name="Inskeep W.P."/>
        </authorList>
    </citation>
    <scope>NUCLEOTIDE SEQUENCE [LARGE SCALE GENOMIC DNA]</scope>
    <source>
        <strain evidence="2">OSP_D</strain>
    </source>
</reference>
<dbReference type="InterPro" id="IPR001509">
    <property type="entry name" value="Epimerase_deHydtase"/>
</dbReference>
<dbReference type="SUPFAM" id="SSF51735">
    <property type="entry name" value="NAD(P)-binding Rossmann-fold domains"/>
    <property type="match status" value="1"/>
</dbReference>
<dbReference type="PANTHER" id="PTHR11092:SF0">
    <property type="entry name" value="EPIMERASE FAMILY PROTEIN SDR39U1"/>
    <property type="match status" value="1"/>
</dbReference>
<dbReference type="InterPro" id="IPR036291">
    <property type="entry name" value="NAD(P)-bd_dom_sf"/>
</dbReference>